<proteinExistence type="predicted"/>
<keyword evidence="2" id="KW-1185">Reference proteome</keyword>
<organism evidence="1 2">
    <name type="scientific">Marinobacter salinexigens</name>
    <dbReference type="NCBI Taxonomy" id="2919747"/>
    <lineage>
        <taxon>Bacteria</taxon>
        <taxon>Pseudomonadati</taxon>
        <taxon>Pseudomonadota</taxon>
        <taxon>Gammaproteobacteria</taxon>
        <taxon>Pseudomonadales</taxon>
        <taxon>Marinobacteraceae</taxon>
        <taxon>Marinobacter</taxon>
    </lineage>
</organism>
<dbReference type="Proteomes" id="UP000323161">
    <property type="component" value="Unassembled WGS sequence"/>
</dbReference>
<sequence>MKLTRENRFPVSTIETGCVPFNLKQKAREGYKVGENPVKDTGEYVDTFTEALERLRAMRIAGWRDYGAGNSQGARRAIGWVTKADAERLLGEKDTEKRIALYRSIIDVVL</sequence>
<evidence type="ECO:0000313" key="1">
    <source>
        <dbReference type="EMBL" id="KAA1176063.1"/>
    </source>
</evidence>
<name>A0A5B0VNQ8_9GAMM</name>
<gene>
    <name evidence="1" type="ORF">FWJ25_02720</name>
</gene>
<comment type="caution">
    <text evidence="1">The sequence shown here is derived from an EMBL/GenBank/DDBJ whole genome shotgun (WGS) entry which is preliminary data.</text>
</comment>
<dbReference type="RefSeq" id="WP_149598689.1">
    <property type="nucleotide sequence ID" value="NZ_VTUU01000001.1"/>
</dbReference>
<accession>A0A5B0VNQ8</accession>
<evidence type="ECO:0000313" key="2">
    <source>
        <dbReference type="Proteomes" id="UP000323161"/>
    </source>
</evidence>
<dbReference type="EMBL" id="VTUU01000001">
    <property type="protein sequence ID" value="KAA1176063.1"/>
    <property type="molecule type" value="Genomic_DNA"/>
</dbReference>
<dbReference type="AlphaFoldDB" id="A0A5B0VNQ8"/>
<reference evidence="1 2" key="1">
    <citation type="submission" date="2019-08" db="EMBL/GenBank/DDBJ databases">
        <title>Marinobacter ZYF650 sp. nov., a marine bacterium isolated from seawater of the Mariana trench.</title>
        <authorList>
            <person name="Ahmad W."/>
        </authorList>
    </citation>
    <scope>NUCLEOTIDE SEQUENCE [LARGE SCALE GENOMIC DNA]</scope>
    <source>
        <strain evidence="1 2">ZYF650</strain>
    </source>
</reference>
<protein>
    <submittedName>
        <fullName evidence="1">Uncharacterized protein</fullName>
    </submittedName>
</protein>